<dbReference type="EMBL" id="VBOZ01000008">
    <property type="protein sequence ID" value="TMQ66704.1"/>
    <property type="molecule type" value="Genomic_DNA"/>
</dbReference>
<dbReference type="NCBIfam" id="TIGR00331">
    <property type="entry name" value="hrcA"/>
    <property type="match status" value="1"/>
</dbReference>
<dbReference type="Pfam" id="PF01628">
    <property type="entry name" value="HrcA"/>
    <property type="match status" value="1"/>
</dbReference>
<dbReference type="SUPFAM" id="SSF55781">
    <property type="entry name" value="GAF domain-like"/>
    <property type="match status" value="1"/>
</dbReference>
<dbReference type="InterPro" id="IPR029016">
    <property type="entry name" value="GAF-like_dom_sf"/>
</dbReference>
<feature type="domain" description="Heat-inducible transcription repressor HrcA C-terminal" evidence="6">
    <location>
        <begin position="114"/>
        <end position="331"/>
    </location>
</feature>
<evidence type="ECO:0000256" key="5">
    <source>
        <dbReference type="HAMAP-Rule" id="MF_00081"/>
    </source>
</evidence>
<dbReference type="InterPro" id="IPR036390">
    <property type="entry name" value="WH_DNA-bd_sf"/>
</dbReference>
<keyword evidence="3 5" id="KW-0346">Stress response</keyword>
<dbReference type="Proteomes" id="UP000317691">
    <property type="component" value="Unassembled WGS sequence"/>
</dbReference>
<proteinExistence type="inferred from homology"/>
<dbReference type="InterPro" id="IPR002571">
    <property type="entry name" value="HrcA"/>
</dbReference>
<evidence type="ECO:0000256" key="1">
    <source>
        <dbReference type="ARBA" id="ARBA00022491"/>
    </source>
</evidence>
<organism evidence="7 8">
    <name type="scientific">Eiseniibacteriota bacterium</name>
    <dbReference type="NCBI Taxonomy" id="2212470"/>
    <lineage>
        <taxon>Bacteria</taxon>
        <taxon>Candidatus Eiseniibacteriota</taxon>
    </lineage>
</organism>
<evidence type="ECO:0000256" key="2">
    <source>
        <dbReference type="ARBA" id="ARBA00023015"/>
    </source>
</evidence>
<evidence type="ECO:0000313" key="8">
    <source>
        <dbReference type="Proteomes" id="UP000317691"/>
    </source>
</evidence>
<dbReference type="PANTHER" id="PTHR34824:SF1">
    <property type="entry name" value="HEAT-INDUCIBLE TRANSCRIPTION REPRESSOR HRCA"/>
    <property type="match status" value="1"/>
</dbReference>
<accession>A0A538TSX1</accession>
<dbReference type="Gene3D" id="1.10.10.10">
    <property type="entry name" value="Winged helix-like DNA-binding domain superfamily/Winged helix DNA-binding domain"/>
    <property type="match status" value="1"/>
</dbReference>
<gene>
    <name evidence="5 7" type="primary">hrcA</name>
    <name evidence="7" type="ORF">E6K79_01995</name>
</gene>
<evidence type="ECO:0000256" key="3">
    <source>
        <dbReference type="ARBA" id="ARBA00023016"/>
    </source>
</evidence>
<reference evidence="7 8" key="1">
    <citation type="journal article" date="2019" name="Nat. Microbiol.">
        <title>Mediterranean grassland soil C-N compound turnover is dependent on rainfall and depth, and is mediated by genomically divergent microorganisms.</title>
        <authorList>
            <person name="Diamond S."/>
            <person name="Andeer P.F."/>
            <person name="Li Z."/>
            <person name="Crits-Christoph A."/>
            <person name="Burstein D."/>
            <person name="Anantharaman K."/>
            <person name="Lane K.R."/>
            <person name="Thomas B.C."/>
            <person name="Pan C."/>
            <person name="Northen T.R."/>
            <person name="Banfield J.F."/>
        </authorList>
    </citation>
    <scope>NUCLEOTIDE SEQUENCE [LARGE SCALE GENOMIC DNA]</scope>
    <source>
        <strain evidence="7">WS_9</strain>
    </source>
</reference>
<dbReference type="GO" id="GO:0045892">
    <property type="term" value="P:negative regulation of DNA-templated transcription"/>
    <property type="evidence" value="ECO:0007669"/>
    <property type="project" value="UniProtKB-UniRule"/>
</dbReference>
<keyword evidence="2 5" id="KW-0805">Transcription regulation</keyword>
<dbReference type="PANTHER" id="PTHR34824">
    <property type="entry name" value="HEAT-INDUCIBLE TRANSCRIPTION REPRESSOR HRCA"/>
    <property type="match status" value="1"/>
</dbReference>
<dbReference type="PIRSF" id="PIRSF005485">
    <property type="entry name" value="HrcA"/>
    <property type="match status" value="1"/>
</dbReference>
<evidence type="ECO:0000313" key="7">
    <source>
        <dbReference type="EMBL" id="TMQ66704.1"/>
    </source>
</evidence>
<keyword evidence="4 5" id="KW-0804">Transcription</keyword>
<evidence type="ECO:0000259" key="6">
    <source>
        <dbReference type="Pfam" id="PF01628"/>
    </source>
</evidence>
<dbReference type="HAMAP" id="MF_00081">
    <property type="entry name" value="HrcA"/>
    <property type="match status" value="1"/>
</dbReference>
<dbReference type="InterPro" id="IPR021153">
    <property type="entry name" value="HrcA_C"/>
</dbReference>
<evidence type="ECO:0000256" key="4">
    <source>
        <dbReference type="ARBA" id="ARBA00023163"/>
    </source>
</evidence>
<dbReference type="GO" id="GO:0003677">
    <property type="term" value="F:DNA binding"/>
    <property type="evidence" value="ECO:0007669"/>
    <property type="project" value="InterPro"/>
</dbReference>
<dbReference type="SUPFAM" id="SSF46785">
    <property type="entry name" value="Winged helix' DNA-binding domain"/>
    <property type="match status" value="1"/>
</dbReference>
<keyword evidence="1 5" id="KW-0678">Repressor</keyword>
<sequence>MTRPDLDERHRRILTFVVESHVTRAEPVGSQYVRAAYHLSISPATIRNAMQQLEERGFLGHPHTSAGRVPTEAGYRYYVDELMRPEPIPKATRRTVSEAIGPVPETGNPIPAEILHVLARASRQLALVLIQDSAERVVERVDVVGLEGGLLVLALRETTGRVATSSWKPERPPDGATLRQAQRRIQEALPIRGAEEATALAARARRESPTAGAAAGAALAADLLERIAHLMEAAGPPAVRIDGADNIASQPEFQSPASLRPLVSLLAEREPMARALEATAEFGRARVSIGRENGAGALRNCSIVGMRVEARGVQGLLGVMGPVRMPYRRLVSLVSYVGERLAEAR</sequence>
<dbReference type="InterPro" id="IPR036388">
    <property type="entry name" value="WH-like_DNA-bd_sf"/>
</dbReference>
<comment type="function">
    <text evidence="5">Negative regulator of class I heat shock genes (grpE-dnaK-dnaJ and groELS operons). Prevents heat-shock induction of these operons.</text>
</comment>
<dbReference type="AlphaFoldDB" id="A0A538TSX1"/>
<protein>
    <recommendedName>
        <fullName evidence="5">Heat-inducible transcription repressor HrcA</fullName>
    </recommendedName>
</protein>
<dbReference type="Gene3D" id="3.30.450.40">
    <property type="match status" value="1"/>
</dbReference>
<comment type="caution">
    <text evidence="7">The sequence shown here is derived from an EMBL/GenBank/DDBJ whole genome shotgun (WGS) entry which is preliminary data.</text>
</comment>
<comment type="similarity">
    <text evidence="5">Belongs to the HrcA family.</text>
</comment>
<name>A0A538TSX1_UNCEI</name>